<accession>A0A0J1CPE7</accession>
<evidence type="ECO:0000313" key="2">
    <source>
        <dbReference type="Proteomes" id="UP000035963"/>
    </source>
</evidence>
<name>A0A0J1CPE7_9BURK</name>
<protein>
    <submittedName>
        <fullName evidence="1">Uncharacterized protein</fullName>
    </submittedName>
</protein>
<sequence length="65" mass="7269">MACPNFRALLDFSLGNIDDNHAMQALGIDNDEDLFLLMAQAHLPMPRLPESNLSRMADDLTALRK</sequence>
<dbReference type="RefSeq" id="WP_047896195.1">
    <property type="nucleotide sequence ID" value="NZ_AEJF01000186.1"/>
</dbReference>
<dbReference type="PATRIC" id="fig|908627.4.peg.7108"/>
<organism evidence="1 2">
    <name type="scientific">Caballeronia mineralivorans PML1(12)</name>
    <dbReference type="NCBI Taxonomy" id="908627"/>
    <lineage>
        <taxon>Bacteria</taxon>
        <taxon>Pseudomonadati</taxon>
        <taxon>Pseudomonadota</taxon>
        <taxon>Betaproteobacteria</taxon>
        <taxon>Burkholderiales</taxon>
        <taxon>Burkholderiaceae</taxon>
        <taxon>Caballeronia</taxon>
    </lineage>
</organism>
<proteinExistence type="predicted"/>
<dbReference type="EMBL" id="AEJF01000186">
    <property type="protein sequence ID" value="KLU22206.1"/>
    <property type="molecule type" value="Genomic_DNA"/>
</dbReference>
<evidence type="ECO:0000313" key="1">
    <source>
        <dbReference type="EMBL" id="KLU22206.1"/>
    </source>
</evidence>
<reference evidence="1 2" key="1">
    <citation type="journal article" date="2015" name="Genome Announc.">
        <title>Draft Genome Sequence of Burkholderia sp. Strain PML1(12), an Ectomycorrhizosphere-Inhabiting Bacterium with Effective Mineral-Weathering Ability.</title>
        <authorList>
            <person name="Uroz S."/>
            <person name="Oger P."/>
        </authorList>
    </citation>
    <scope>NUCLEOTIDE SEQUENCE [LARGE SCALE GENOMIC DNA]</scope>
    <source>
        <strain evidence="2">PML1(12)</strain>
    </source>
</reference>
<dbReference type="AlphaFoldDB" id="A0A0J1CPE7"/>
<comment type="caution">
    <text evidence="1">The sequence shown here is derived from an EMBL/GenBank/DDBJ whole genome shotgun (WGS) entry which is preliminary data.</text>
</comment>
<dbReference type="OrthoDB" id="9006920at2"/>
<dbReference type="Proteomes" id="UP000035963">
    <property type="component" value="Unassembled WGS sequence"/>
</dbReference>
<keyword evidence="2" id="KW-1185">Reference proteome</keyword>
<gene>
    <name evidence="1" type="ORF">EOS_31885</name>
</gene>